<feature type="domain" description="Luciferase-like" evidence="7">
    <location>
        <begin position="32"/>
        <end position="391"/>
    </location>
</feature>
<sequence>MSNPKQMHLCGFMVAGPVVHSHAIWRNPAHETPFLTLPYYADIARTLERGMFDFVFFADRLAISDRYGDSHEIGIGLGDQDATRMDPMPILGAMASVTTHLGLGATRSTTYDAPFNLAREFATLDHLSGGRAAWNVVTSMNDGEALNFGLAAHLGHDERYDRADEFLELAFKLWDSWDADALILDRARGLYADPGKVHYANHAGTFFRSRGPLNIPRSPQGRPVIIQAGSSGRGKAFAAKWSEVIFALQPSLTRMAAFKSDVVRALEVEGRPPDAAKVMMAIMPFIGKTRAEAEAKRDLHDSLVDPRVGLSTLAAHANADFGSLPLDATVDEICDTGSKGNLAALRSIAGNGSMTIAEAGRIYGRGIMCPRTVGTAREVADELIAIIDSGAADGFVISPAFLPDTFEDFVDEVVPLLQASGRLRSSYAAGSLRERLAGVGDAT</sequence>
<keyword evidence="2 6" id="KW-0288">FMN</keyword>
<dbReference type="Gene3D" id="3.20.20.30">
    <property type="entry name" value="Luciferase-like domain"/>
    <property type="match status" value="1"/>
</dbReference>
<feature type="binding site" evidence="6">
    <location>
        <position position="160"/>
    </location>
    <ligand>
        <name>FMN</name>
        <dbReference type="ChEBI" id="CHEBI:58210"/>
    </ligand>
</feature>
<comment type="similarity">
    <text evidence="5">Belongs to the NtaA/SnaA/DszA monooxygenase family.</text>
</comment>
<organism evidence="8 9">
    <name type="scientific">Ancylobacter rudongensis</name>
    <dbReference type="NCBI Taxonomy" id="177413"/>
    <lineage>
        <taxon>Bacteria</taxon>
        <taxon>Pseudomonadati</taxon>
        <taxon>Pseudomonadota</taxon>
        <taxon>Alphaproteobacteria</taxon>
        <taxon>Hyphomicrobiales</taxon>
        <taxon>Xanthobacteraceae</taxon>
        <taxon>Ancylobacter</taxon>
    </lineage>
</organism>
<accession>A0A1G4SE86</accession>
<protein>
    <submittedName>
        <fullName evidence="8">Dibenzothiophene-5,5-dioxide monooxygenase</fullName>
    </submittedName>
</protein>
<evidence type="ECO:0000256" key="2">
    <source>
        <dbReference type="ARBA" id="ARBA00022643"/>
    </source>
</evidence>
<keyword evidence="9" id="KW-1185">Reference proteome</keyword>
<dbReference type="STRING" id="177413.SAMN05660859_2093"/>
<keyword evidence="3" id="KW-0560">Oxidoreductase</keyword>
<dbReference type="NCBIfam" id="TIGR03860">
    <property type="entry name" value="FMN_nitrolo"/>
    <property type="match status" value="1"/>
</dbReference>
<evidence type="ECO:0000313" key="9">
    <source>
        <dbReference type="Proteomes" id="UP000198889"/>
    </source>
</evidence>
<feature type="binding site" evidence="6">
    <location>
        <position position="59"/>
    </location>
    <ligand>
        <name>FMN</name>
        <dbReference type="ChEBI" id="CHEBI:58210"/>
    </ligand>
</feature>
<evidence type="ECO:0000259" key="7">
    <source>
        <dbReference type="Pfam" id="PF00296"/>
    </source>
</evidence>
<keyword evidence="4 8" id="KW-0503">Monooxygenase</keyword>
<feature type="binding site" evidence="6">
    <location>
        <position position="156"/>
    </location>
    <ligand>
        <name>FMN</name>
        <dbReference type="ChEBI" id="CHEBI:58210"/>
    </ligand>
</feature>
<name>A0A1G4SE86_9HYPH</name>
<evidence type="ECO:0000256" key="5">
    <source>
        <dbReference type="ARBA" id="ARBA00033748"/>
    </source>
</evidence>
<dbReference type="AlphaFoldDB" id="A0A1G4SE86"/>
<dbReference type="EMBL" id="FMTP01000003">
    <property type="protein sequence ID" value="SCW66639.1"/>
    <property type="molecule type" value="Genomic_DNA"/>
</dbReference>
<dbReference type="PANTHER" id="PTHR30011:SF16">
    <property type="entry name" value="C2H2 FINGER DOMAIN TRANSCRIPTION FACTOR (EUROFUNG)-RELATED"/>
    <property type="match status" value="1"/>
</dbReference>
<dbReference type="CDD" id="cd01095">
    <property type="entry name" value="Nitrilotriacetate_monoxgenase"/>
    <property type="match status" value="1"/>
</dbReference>
<dbReference type="InterPro" id="IPR051260">
    <property type="entry name" value="Diverse_substr_monoxygenases"/>
</dbReference>
<dbReference type="SUPFAM" id="SSF51679">
    <property type="entry name" value="Bacterial luciferase-like"/>
    <property type="match status" value="1"/>
</dbReference>
<dbReference type="PANTHER" id="PTHR30011">
    <property type="entry name" value="ALKANESULFONATE MONOOXYGENASE-RELATED"/>
    <property type="match status" value="1"/>
</dbReference>
<dbReference type="InterPro" id="IPR016215">
    <property type="entry name" value="NTA_MOA"/>
</dbReference>
<keyword evidence="1 6" id="KW-0285">Flavoprotein</keyword>
<reference evidence="9" key="1">
    <citation type="submission" date="2016-10" db="EMBL/GenBank/DDBJ databases">
        <authorList>
            <person name="Varghese N."/>
            <person name="Submissions S."/>
        </authorList>
    </citation>
    <scope>NUCLEOTIDE SEQUENCE [LARGE SCALE GENOMIC DNA]</scope>
    <source>
        <strain evidence="9">CGMCC 1.1761</strain>
    </source>
</reference>
<proteinExistence type="inferred from homology"/>
<feature type="binding site" evidence="6">
    <location>
        <position position="231"/>
    </location>
    <ligand>
        <name>FMN</name>
        <dbReference type="ChEBI" id="CHEBI:58210"/>
    </ligand>
</feature>
<dbReference type="InterPro" id="IPR011251">
    <property type="entry name" value="Luciferase-like_dom"/>
</dbReference>
<dbReference type="PIRSF" id="PIRSF000337">
    <property type="entry name" value="NTA_MOA"/>
    <property type="match status" value="1"/>
</dbReference>
<evidence type="ECO:0000256" key="1">
    <source>
        <dbReference type="ARBA" id="ARBA00022630"/>
    </source>
</evidence>
<feature type="binding site" evidence="6">
    <location>
        <position position="230"/>
    </location>
    <ligand>
        <name>FMN</name>
        <dbReference type="ChEBI" id="CHEBI:58210"/>
    </ligand>
</feature>
<feature type="binding site" evidence="6">
    <location>
        <position position="106"/>
    </location>
    <ligand>
        <name>FMN</name>
        <dbReference type="ChEBI" id="CHEBI:58210"/>
    </ligand>
</feature>
<evidence type="ECO:0000256" key="4">
    <source>
        <dbReference type="ARBA" id="ARBA00023033"/>
    </source>
</evidence>
<evidence type="ECO:0000256" key="6">
    <source>
        <dbReference type="PIRSR" id="PIRSR000337-1"/>
    </source>
</evidence>
<dbReference type="Pfam" id="PF00296">
    <property type="entry name" value="Bac_luciferase"/>
    <property type="match status" value="1"/>
</dbReference>
<dbReference type="Proteomes" id="UP000198889">
    <property type="component" value="Unassembled WGS sequence"/>
</dbReference>
<evidence type="ECO:0000313" key="8">
    <source>
        <dbReference type="EMBL" id="SCW66639.1"/>
    </source>
</evidence>
<dbReference type="InterPro" id="IPR036661">
    <property type="entry name" value="Luciferase-like_sf"/>
</dbReference>
<dbReference type="GO" id="GO:0016705">
    <property type="term" value="F:oxidoreductase activity, acting on paired donors, with incorporation or reduction of molecular oxygen"/>
    <property type="evidence" value="ECO:0007669"/>
    <property type="project" value="InterPro"/>
</dbReference>
<dbReference type="GO" id="GO:0004497">
    <property type="term" value="F:monooxygenase activity"/>
    <property type="evidence" value="ECO:0007669"/>
    <property type="project" value="UniProtKB-KW"/>
</dbReference>
<evidence type="ECO:0000256" key="3">
    <source>
        <dbReference type="ARBA" id="ARBA00023002"/>
    </source>
</evidence>
<gene>
    <name evidence="8" type="ORF">SAMN05660859_2093</name>
</gene>